<evidence type="ECO:0000259" key="2">
    <source>
        <dbReference type="Pfam" id="PF01578"/>
    </source>
</evidence>
<evidence type="ECO:0000313" key="4">
    <source>
        <dbReference type="Proteomes" id="UP001481413"/>
    </source>
</evidence>
<protein>
    <submittedName>
        <fullName evidence="3">Inner membrane protein YpjD</fullName>
    </submittedName>
</protein>
<feature type="transmembrane region" description="Helical" evidence="1">
    <location>
        <begin position="240"/>
        <end position="263"/>
    </location>
</feature>
<organism evidence="3 4">
    <name type="scientific">Thalassolituus maritimus</name>
    <dbReference type="NCBI Taxonomy" id="484498"/>
    <lineage>
        <taxon>Bacteria</taxon>
        <taxon>Pseudomonadati</taxon>
        <taxon>Pseudomonadota</taxon>
        <taxon>Gammaproteobacteria</taxon>
        <taxon>Oceanospirillales</taxon>
        <taxon>Oceanospirillaceae</taxon>
        <taxon>Thalassolituus</taxon>
    </lineage>
</organism>
<dbReference type="PANTHER" id="PTHR38034:SF1">
    <property type="entry name" value="INNER MEMBRANE PROTEIN YPJD"/>
    <property type="match status" value="1"/>
</dbReference>
<feature type="transmembrane region" description="Helical" evidence="1">
    <location>
        <begin position="33"/>
        <end position="51"/>
    </location>
</feature>
<proteinExistence type="predicted"/>
<feature type="transmembrane region" description="Helical" evidence="1">
    <location>
        <begin position="174"/>
        <end position="198"/>
    </location>
</feature>
<keyword evidence="4" id="KW-1185">Reference proteome</keyword>
<dbReference type="EMBL" id="BAABWH010000001">
    <property type="protein sequence ID" value="GAA6144103.1"/>
    <property type="molecule type" value="Genomic_DNA"/>
</dbReference>
<sequence length="266" mass="29120">MTALILAAFAAGFYILAAGRQLMVIGGIKPPHRPFLLITAASGAVLHAAALSQTMLTPIGLNLAMFQVGSLISLIITNLLLFSAWKKPVDNLFSGLLPMGAVICVLAAFAPHLVILSNISYALMWHILLSVIAFSLFTIAAVQAVMVLLQDRSLRRHQLQGLVRSLPPLQTMDALLFEILWLAMTLLTGAFMIGFPAIDNLSEQHLIHKVVFSVIAWVVFAILLFGRYRFGWRGPTASRWTLTGTGFLVLAYFGSQFVLEYVLQRA</sequence>
<feature type="transmembrane region" description="Helical" evidence="1">
    <location>
        <begin position="96"/>
        <end position="115"/>
    </location>
</feature>
<feature type="transmembrane region" description="Helical" evidence="1">
    <location>
        <begin position="210"/>
        <end position="228"/>
    </location>
</feature>
<dbReference type="InterPro" id="IPR002541">
    <property type="entry name" value="Cyt_c_assembly"/>
</dbReference>
<accession>A0ABP9ZVD6</accession>
<gene>
    <name evidence="3" type="ORF">NBRC116585_02200</name>
</gene>
<evidence type="ECO:0000313" key="3">
    <source>
        <dbReference type="EMBL" id="GAA6144103.1"/>
    </source>
</evidence>
<name>A0ABP9ZVD6_9GAMM</name>
<reference evidence="3 4" key="1">
    <citation type="submission" date="2024-04" db="EMBL/GenBank/DDBJ databases">
        <title>Draft genome sequence of Thalassolituus maritimus NBRC 116585.</title>
        <authorList>
            <person name="Miyakawa T."/>
            <person name="Kusuya Y."/>
            <person name="Miura T."/>
        </authorList>
    </citation>
    <scope>NUCLEOTIDE SEQUENCE [LARGE SCALE GENOMIC DNA]</scope>
    <source>
        <strain evidence="3 4">5NW40-0001</strain>
    </source>
</reference>
<dbReference type="RefSeq" id="WP_353293048.1">
    <property type="nucleotide sequence ID" value="NZ_BAABWH010000001.1"/>
</dbReference>
<evidence type="ECO:0000256" key="1">
    <source>
        <dbReference type="SAM" id="Phobius"/>
    </source>
</evidence>
<dbReference type="InterPro" id="IPR052372">
    <property type="entry name" value="YpjD/HemX"/>
</dbReference>
<keyword evidence="1" id="KW-0472">Membrane</keyword>
<dbReference type="Pfam" id="PF01578">
    <property type="entry name" value="Cytochrom_C_asm"/>
    <property type="match status" value="1"/>
</dbReference>
<comment type="caution">
    <text evidence="3">The sequence shown here is derived from an EMBL/GenBank/DDBJ whole genome shotgun (WGS) entry which is preliminary data.</text>
</comment>
<feature type="transmembrane region" description="Helical" evidence="1">
    <location>
        <begin position="127"/>
        <end position="149"/>
    </location>
</feature>
<feature type="domain" description="Cytochrome c assembly protein" evidence="2">
    <location>
        <begin position="62"/>
        <end position="261"/>
    </location>
</feature>
<feature type="transmembrane region" description="Helical" evidence="1">
    <location>
        <begin position="63"/>
        <end position="84"/>
    </location>
</feature>
<keyword evidence="1" id="KW-1133">Transmembrane helix</keyword>
<dbReference type="PANTHER" id="PTHR38034">
    <property type="entry name" value="INNER MEMBRANE PROTEIN YPJD"/>
    <property type="match status" value="1"/>
</dbReference>
<keyword evidence="1" id="KW-0812">Transmembrane</keyword>
<dbReference type="Proteomes" id="UP001481413">
    <property type="component" value="Unassembled WGS sequence"/>
</dbReference>